<proteinExistence type="predicted"/>
<evidence type="ECO:0000256" key="1">
    <source>
        <dbReference type="SAM" id="Phobius"/>
    </source>
</evidence>
<feature type="transmembrane region" description="Helical" evidence="1">
    <location>
        <begin position="157"/>
        <end position="177"/>
    </location>
</feature>
<dbReference type="InterPro" id="IPR032809">
    <property type="entry name" value="Put_HupE_UreJ"/>
</dbReference>
<feature type="transmembrane region" description="Helical" evidence="1">
    <location>
        <begin position="94"/>
        <end position="121"/>
    </location>
</feature>
<evidence type="ECO:0000313" key="2">
    <source>
        <dbReference type="EMBL" id="GAA4083477.1"/>
    </source>
</evidence>
<gene>
    <name evidence="2" type="ORF">GCM10022414_02780</name>
</gene>
<organism evidence="2 3">
    <name type="scientific">Zhongshania borealis</name>
    <dbReference type="NCBI Taxonomy" id="889488"/>
    <lineage>
        <taxon>Bacteria</taxon>
        <taxon>Pseudomonadati</taxon>
        <taxon>Pseudomonadota</taxon>
        <taxon>Gammaproteobacteria</taxon>
        <taxon>Cellvibrionales</taxon>
        <taxon>Spongiibacteraceae</taxon>
        <taxon>Zhongshania</taxon>
    </lineage>
</organism>
<keyword evidence="1" id="KW-1133">Transmembrane helix</keyword>
<dbReference type="EMBL" id="BAABDM010000001">
    <property type="protein sequence ID" value="GAA4083477.1"/>
    <property type="molecule type" value="Genomic_DNA"/>
</dbReference>
<name>A0ABP7W8A2_9GAMM</name>
<feature type="transmembrane region" description="Helical" evidence="1">
    <location>
        <begin position="218"/>
        <end position="244"/>
    </location>
</feature>
<sequence length="289" mass="30859">MQAVTQPAPVLPQGCRQLGKRVQVVNGSAVEFRYSLVCPVSMGELNFSVRGLTESKTAALLRWHSLAGGRQQLLLRTDQDSFVPKSDIGMGRALVQFSALGVSHILAGVDHLLFVLGLLMLASGIRQLVILITSFTLGHSISLALVSLGFIPYMPSLAEWLIALSVLLMAGFLSTGVGQTKSRAGMTVLIAGFGLLHGLGFAGVLSELLDGSSGVVSALLGFNIGIELGQLMFIAAVMAGVWLLRQLPSLRWLAGARWAAIYLMGSVSMYWLLDRGLKLVEATLDYGVY</sequence>
<keyword evidence="1" id="KW-0472">Membrane</keyword>
<feature type="transmembrane region" description="Helical" evidence="1">
    <location>
        <begin position="128"/>
        <end position="151"/>
    </location>
</feature>
<protein>
    <submittedName>
        <fullName evidence="2">HupE/UreJ family protein</fullName>
    </submittedName>
</protein>
<keyword evidence="1" id="KW-0812">Transmembrane</keyword>
<comment type="caution">
    <text evidence="2">The sequence shown here is derived from an EMBL/GenBank/DDBJ whole genome shotgun (WGS) entry which is preliminary data.</text>
</comment>
<evidence type="ECO:0000313" key="3">
    <source>
        <dbReference type="Proteomes" id="UP001500392"/>
    </source>
</evidence>
<keyword evidence="3" id="KW-1185">Reference proteome</keyword>
<accession>A0ABP7W8A2</accession>
<feature type="transmembrane region" description="Helical" evidence="1">
    <location>
        <begin position="256"/>
        <end position="273"/>
    </location>
</feature>
<dbReference type="Proteomes" id="UP001500392">
    <property type="component" value="Unassembled WGS sequence"/>
</dbReference>
<feature type="transmembrane region" description="Helical" evidence="1">
    <location>
        <begin position="184"/>
        <end position="206"/>
    </location>
</feature>
<dbReference type="Pfam" id="PF13795">
    <property type="entry name" value="HupE_UreJ_2"/>
    <property type="match status" value="1"/>
</dbReference>
<reference evidence="3" key="1">
    <citation type="journal article" date="2019" name="Int. J. Syst. Evol. Microbiol.">
        <title>The Global Catalogue of Microorganisms (GCM) 10K type strain sequencing project: providing services to taxonomists for standard genome sequencing and annotation.</title>
        <authorList>
            <consortium name="The Broad Institute Genomics Platform"/>
            <consortium name="The Broad Institute Genome Sequencing Center for Infectious Disease"/>
            <person name="Wu L."/>
            <person name="Ma J."/>
        </authorList>
    </citation>
    <scope>NUCLEOTIDE SEQUENCE [LARGE SCALE GENOMIC DNA]</scope>
    <source>
        <strain evidence="3">JCM 17304</strain>
    </source>
</reference>